<dbReference type="Proteomes" id="UP000001075">
    <property type="component" value="Unassembled WGS sequence"/>
</dbReference>
<feature type="domain" description="BTB" evidence="1">
    <location>
        <begin position="37"/>
        <end position="102"/>
    </location>
</feature>
<dbReference type="PROSITE" id="PS50097">
    <property type="entry name" value="BTB"/>
    <property type="match status" value="1"/>
</dbReference>
<organism evidence="2 3">
    <name type="scientific">Cricetulus griseus</name>
    <name type="common">Chinese hamster</name>
    <name type="synonym">Cricetulus barabensis griseus</name>
    <dbReference type="NCBI Taxonomy" id="10029"/>
    <lineage>
        <taxon>Eukaryota</taxon>
        <taxon>Metazoa</taxon>
        <taxon>Chordata</taxon>
        <taxon>Craniata</taxon>
        <taxon>Vertebrata</taxon>
        <taxon>Euteleostomi</taxon>
        <taxon>Mammalia</taxon>
        <taxon>Eutheria</taxon>
        <taxon>Euarchontoglires</taxon>
        <taxon>Glires</taxon>
        <taxon>Rodentia</taxon>
        <taxon>Myomorpha</taxon>
        <taxon>Muroidea</taxon>
        <taxon>Cricetidae</taxon>
        <taxon>Cricetinae</taxon>
        <taxon>Cricetulus</taxon>
    </lineage>
</organism>
<dbReference type="STRING" id="10029.G3GYP1"/>
<dbReference type="EMBL" id="JH000068">
    <property type="protein sequence ID" value="EGV94584.1"/>
    <property type="molecule type" value="Genomic_DNA"/>
</dbReference>
<sequence>MSKEECAKAGDSSFSSDKHAELILAQINRMRNGQHFCDVQLQVGKETFQVHRLVLAASSPYFAALFAGGMKESSKDVVQILGIEAGIFQLLLDFIYTGISMY</sequence>
<name>G3GYP1_CRIGR</name>
<reference evidence="3" key="1">
    <citation type="journal article" date="2011" name="Nat. Biotechnol.">
        <title>The genomic sequence of the Chinese hamster ovary (CHO)-K1 cell line.</title>
        <authorList>
            <person name="Xu X."/>
            <person name="Nagarajan H."/>
            <person name="Lewis N.E."/>
            <person name="Pan S."/>
            <person name="Cai Z."/>
            <person name="Liu X."/>
            <person name="Chen W."/>
            <person name="Xie M."/>
            <person name="Wang W."/>
            <person name="Hammond S."/>
            <person name="Andersen M.R."/>
            <person name="Neff N."/>
            <person name="Passarelli B."/>
            <person name="Koh W."/>
            <person name="Fan H.C."/>
            <person name="Wang J."/>
            <person name="Gui Y."/>
            <person name="Lee K.H."/>
            <person name="Betenbaugh M.J."/>
            <person name="Quake S.R."/>
            <person name="Famili I."/>
            <person name="Palsson B.O."/>
            <person name="Wang J."/>
        </authorList>
    </citation>
    <scope>NUCLEOTIDE SEQUENCE [LARGE SCALE GENOMIC DNA]</scope>
    <source>
        <strain evidence="3">CHO K1 cell line</strain>
    </source>
</reference>
<dbReference type="InParanoid" id="G3GYP1"/>
<dbReference type="Pfam" id="PF00651">
    <property type="entry name" value="BTB"/>
    <property type="match status" value="1"/>
</dbReference>
<dbReference type="Gene3D" id="3.30.710.10">
    <property type="entry name" value="Potassium Channel Kv1.1, Chain A"/>
    <property type="match status" value="1"/>
</dbReference>
<evidence type="ECO:0000313" key="2">
    <source>
        <dbReference type="EMBL" id="EGV94584.1"/>
    </source>
</evidence>
<protein>
    <submittedName>
        <fullName evidence="2">Actin-binding protein IPP</fullName>
    </submittedName>
</protein>
<dbReference type="InterPro" id="IPR000210">
    <property type="entry name" value="BTB/POZ_dom"/>
</dbReference>
<dbReference type="AlphaFoldDB" id="G3GYP1"/>
<accession>G3GYP1</accession>
<dbReference type="PANTHER" id="PTHR24413">
    <property type="entry name" value="SPECKLE-TYPE POZ PROTEIN"/>
    <property type="match status" value="1"/>
</dbReference>
<evidence type="ECO:0000259" key="1">
    <source>
        <dbReference type="PROSITE" id="PS50097"/>
    </source>
</evidence>
<proteinExistence type="predicted"/>
<dbReference type="SUPFAM" id="SSF54695">
    <property type="entry name" value="POZ domain"/>
    <property type="match status" value="1"/>
</dbReference>
<gene>
    <name evidence="2" type="ORF">I79_002946</name>
</gene>
<evidence type="ECO:0000313" key="3">
    <source>
        <dbReference type="Proteomes" id="UP000001075"/>
    </source>
</evidence>
<dbReference type="InterPro" id="IPR011333">
    <property type="entry name" value="SKP1/BTB/POZ_sf"/>
</dbReference>